<dbReference type="InterPro" id="IPR018759">
    <property type="entry name" value="BBP2_2"/>
</dbReference>
<dbReference type="EMBL" id="JABMCH010000066">
    <property type="protein sequence ID" value="NUU47936.1"/>
    <property type="molecule type" value="Genomic_DNA"/>
</dbReference>
<feature type="signal peptide" evidence="1">
    <location>
        <begin position="1"/>
        <end position="28"/>
    </location>
</feature>
<dbReference type="Proteomes" id="UP000536441">
    <property type="component" value="Unassembled WGS sequence"/>
</dbReference>
<feature type="chain" id="PRO_5031007106" evidence="1">
    <location>
        <begin position="29"/>
        <end position="442"/>
    </location>
</feature>
<organism evidence="2 3">
    <name type="scientific">Sphingomonas zeae</name>
    <dbReference type="NCBI Taxonomy" id="1646122"/>
    <lineage>
        <taxon>Bacteria</taxon>
        <taxon>Pseudomonadati</taxon>
        <taxon>Pseudomonadota</taxon>
        <taxon>Alphaproteobacteria</taxon>
        <taxon>Sphingomonadales</taxon>
        <taxon>Sphingomonadaceae</taxon>
        <taxon>Sphingomonas</taxon>
    </lineage>
</organism>
<evidence type="ECO:0000313" key="3">
    <source>
        <dbReference type="Proteomes" id="UP000536441"/>
    </source>
</evidence>
<comment type="caution">
    <text evidence="2">The sequence shown here is derived from an EMBL/GenBank/DDBJ whole genome shotgun (WGS) entry which is preliminary data.</text>
</comment>
<dbReference type="Pfam" id="PF10082">
    <property type="entry name" value="BBP2_2"/>
    <property type="match status" value="1"/>
</dbReference>
<gene>
    <name evidence="2" type="ORF">HP438_13255</name>
</gene>
<protein>
    <submittedName>
        <fullName evidence="2">Outer membrane beta-barrel protein</fullName>
    </submittedName>
</protein>
<evidence type="ECO:0000256" key="1">
    <source>
        <dbReference type="SAM" id="SignalP"/>
    </source>
</evidence>
<dbReference type="RefSeq" id="WP_175312524.1">
    <property type="nucleotide sequence ID" value="NZ_CBCRYR010000002.1"/>
</dbReference>
<dbReference type="AlphaFoldDB" id="A0A7Y6B5S7"/>
<keyword evidence="3" id="KW-1185">Reference proteome</keyword>
<evidence type="ECO:0000313" key="2">
    <source>
        <dbReference type="EMBL" id="NUU47936.1"/>
    </source>
</evidence>
<name>A0A7Y6B5S7_9SPHN</name>
<reference evidence="2 3" key="1">
    <citation type="submission" date="2020-05" db="EMBL/GenBank/DDBJ databases">
        <title>Genome Sequencing of Type Strains.</title>
        <authorList>
            <person name="Lemaire J.F."/>
            <person name="Inderbitzin P."/>
            <person name="Gregorio O.A."/>
            <person name="Collins S.B."/>
            <person name="Wespe N."/>
            <person name="Knight-Connoni V."/>
        </authorList>
    </citation>
    <scope>NUCLEOTIDE SEQUENCE [LARGE SCALE GENOMIC DNA]</scope>
    <source>
        <strain evidence="2 3">DSM 100049</strain>
    </source>
</reference>
<proteinExistence type="predicted"/>
<accession>A0A7Y6B5S7</accession>
<sequence length="442" mass="47800">MILGGAPRPLSRLALLMIAGAGSAPLGAQLLQDVPTVQVPPEPPLTQARSVFTRDRDLAVTDRTLPAFTAQGVSMGAFDVFPAVSVGGLFTSNLFAHNDDRRSDVALVVRPEVTVRTSGGPYRVAAYARGDLRRYATYTSENTEEGMAGLEGSVAVGALSSLTAGASYGSFINPRFAADSPIDAAKPLEYNALNGYAGATIEQANTRVILRADVIDLHFRDAPARGGGTLFTRDRDRTRYQALVRVERALNPAVSIYGAASLNKVDFRLAPGGTRDSKGYGVYIGSSFQVTDLMRGDVRVGYIRQDFDRPGIRPLSGVGALGKLFYFPTRLWTLTATAESSIQDSGVPGTGGFLHRGGSLRSDHELRRYLIASVEGGYFRDTYRGIPRRDSLPYADAGLTYLSRNHWNARLGYRYLARDCTCATGITNFDDHRVSLTLTLQQ</sequence>
<keyword evidence="1" id="KW-0732">Signal</keyword>